<dbReference type="GO" id="GO:0008734">
    <property type="term" value="F:L-aspartate oxidase activity"/>
    <property type="evidence" value="ECO:0007669"/>
    <property type="project" value="UniProtKB-EC"/>
</dbReference>
<protein>
    <recommendedName>
        <fullName evidence="4">L-aspartate oxidase</fullName>
        <ecNumber evidence="4">1.4.3.16</ecNumber>
    </recommendedName>
</protein>
<name>A0A7C9RAI6_9HYPH</name>
<feature type="domain" description="Fumarate reductase/succinate dehydrogenase flavoprotein-like C-terminal" evidence="11">
    <location>
        <begin position="457"/>
        <end position="483"/>
    </location>
</feature>
<evidence type="ECO:0000256" key="5">
    <source>
        <dbReference type="ARBA" id="ARBA00022630"/>
    </source>
</evidence>
<dbReference type="InterPro" id="IPR015939">
    <property type="entry name" value="Fum_Rdtase/Succ_DH_flav-like_C"/>
</dbReference>
<evidence type="ECO:0000256" key="1">
    <source>
        <dbReference type="ARBA" id="ARBA00001974"/>
    </source>
</evidence>
<evidence type="ECO:0000259" key="11">
    <source>
        <dbReference type="Pfam" id="PF02910"/>
    </source>
</evidence>
<evidence type="ECO:0000256" key="6">
    <source>
        <dbReference type="ARBA" id="ARBA00022642"/>
    </source>
</evidence>
<dbReference type="InterPro" id="IPR005288">
    <property type="entry name" value="NadB"/>
</dbReference>
<dbReference type="Pfam" id="PF00890">
    <property type="entry name" value="FAD_binding_2"/>
    <property type="match status" value="1"/>
</dbReference>
<dbReference type="FunFam" id="3.90.700.10:FF:000002">
    <property type="entry name" value="L-aspartate oxidase"/>
    <property type="match status" value="1"/>
</dbReference>
<dbReference type="InterPro" id="IPR003953">
    <property type="entry name" value="FAD-dep_OxRdtase_2_FAD-bd"/>
</dbReference>
<keyword evidence="6" id="KW-0662">Pyridine nucleotide biosynthesis</keyword>
<comment type="similarity">
    <text evidence="3">Belongs to the FAD-dependent oxidoreductase 2 family. NadB subfamily.</text>
</comment>
<dbReference type="Gene3D" id="3.90.700.10">
    <property type="entry name" value="Succinate dehydrogenase/fumarate reductase flavoprotein, catalytic domain"/>
    <property type="match status" value="1"/>
</dbReference>
<evidence type="ECO:0000256" key="2">
    <source>
        <dbReference type="ARBA" id="ARBA00004950"/>
    </source>
</evidence>
<keyword evidence="5" id="KW-0285">Flavoprotein</keyword>
<proteinExistence type="inferred from homology"/>
<dbReference type="InterPro" id="IPR037099">
    <property type="entry name" value="Fum_R/Succ_DH_flav-like_C_sf"/>
</dbReference>
<keyword evidence="7" id="KW-0274">FAD</keyword>
<evidence type="ECO:0000256" key="4">
    <source>
        <dbReference type="ARBA" id="ARBA00012173"/>
    </source>
</evidence>
<dbReference type="NCBIfam" id="NF005701">
    <property type="entry name" value="PRK07512.1"/>
    <property type="match status" value="1"/>
</dbReference>
<evidence type="ECO:0000256" key="8">
    <source>
        <dbReference type="ARBA" id="ARBA00023002"/>
    </source>
</evidence>
<accession>A0A7C9RAI6</accession>
<dbReference type="EMBL" id="JAAKZG010000010">
    <property type="protein sequence ID" value="NGN43678.1"/>
    <property type="molecule type" value="Genomic_DNA"/>
</dbReference>
<dbReference type="SUPFAM" id="SSF51905">
    <property type="entry name" value="FAD/NAD(P)-binding domain"/>
    <property type="match status" value="1"/>
</dbReference>
<keyword evidence="8 12" id="KW-0560">Oxidoreductase</keyword>
<evidence type="ECO:0000256" key="7">
    <source>
        <dbReference type="ARBA" id="ARBA00022827"/>
    </source>
</evidence>
<dbReference type="Gene3D" id="3.50.50.60">
    <property type="entry name" value="FAD/NAD(P)-binding domain"/>
    <property type="match status" value="1"/>
</dbReference>
<evidence type="ECO:0000256" key="9">
    <source>
        <dbReference type="ARBA" id="ARBA00048305"/>
    </source>
</evidence>
<dbReference type="PANTHER" id="PTHR42716">
    <property type="entry name" value="L-ASPARTATE OXIDASE"/>
    <property type="match status" value="1"/>
</dbReference>
<reference evidence="12 13" key="1">
    <citation type="submission" date="2020-02" db="EMBL/GenBank/DDBJ databases">
        <title>Genome sequence of the type strain CGMCC 1.15528 of Mesorhizobium zhangyense.</title>
        <authorList>
            <person name="Gao J."/>
            <person name="Sun J."/>
        </authorList>
    </citation>
    <scope>NUCLEOTIDE SEQUENCE [LARGE SCALE GENOMIC DNA]</scope>
    <source>
        <strain evidence="12 13">CGMCC 1.15528</strain>
    </source>
</reference>
<keyword evidence="13" id="KW-1185">Reference proteome</keyword>
<dbReference type="PANTHER" id="PTHR42716:SF2">
    <property type="entry name" value="L-ASPARTATE OXIDASE, CHLOROPLASTIC"/>
    <property type="match status" value="1"/>
</dbReference>
<evidence type="ECO:0000256" key="3">
    <source>
        <dbReference type="ARBA" id="ARBA00008562"/>
    </source>
</evidence>
<dbReference type="InterPro" id="IPR027477">
    <property type="entry name" value="Succ_DH/fumarate_Rdtase_cat_sf"/>
</dbReference>
<dbReference type="AlphaFoldDB" id="A0A7C9RAI6"/>
<comment type="caution">
    <text evidence="12">The sequence shown here is derived from an EMBL/GenBank/DDBJ whole genome shotgun (WGS) entry which is preliminary data.</text>
</comment>
<dbReference type="EC" id="1.4.3.16" evidence="4"/>
<dbReference type="Gene3D" id="1.20.58.100">
    <property type="entry name" value="Fumarate reductase/succinate dehydrogenase flavoprotein-like, C-terminal domain"/>
    <property type="match status" value="1"/>
</dbReference>
<comment type="pathway">
    <text evidence="2">Cofactor biosynthesis; NAD(+) biosynthesis; iminoaspartate from L-aspartate (oxidase route): step 1/1.</text>
</comment>
<feature type="domain" description="FAD-dependent oxidoreductase 2 FAD-binding" evidence="10">
    <location>
        <begin position="13"/>
        <end position="378"/>
    </location>
</feature>
<dbReference type="SUPFAM" id="SSF56425">
    <property type="entry name" value="Succinate dehydrogenase/fumarate reductase flavoprotein, catalytic domain"/>
    <property type="match status" value="1"/>
</dbReference>
<dbReference type="PRINTS" id="PR00368">
    <property type="entry name" value="FADPNR"/>
</dbReference>
<gene>
    <name evidence="12" type="ORF">G6N74_21670</name>
</gene>
<dbReference type="UniPathway" id="UPA00253">
    <property type="reaction ID" value="UER00326"/>
</dbReference>
<dbReference type="Pfam" id="PF02910">
    <property type="entry name" value="Succ_DH_flav_C"/>
    <property type="match status" value="1"/>
</dbReference>
<dbReference type="Proteomes" id="UP000481252">
    <property type="component" value="Unassembled WGS sequence"/>
</dbReference>
<dbReference type="GO" id="GO:0034628">
    <property type="term" value="P:'de novo' NAD+ biosynthetic process from L-aspartate"/>
    <property type="evidence" value="ECO:0007669"/>
    <property type="project" value="TreeGrafter"/>
</dbReference>
<comment type="catalytic activity">
    <reaction evidence="9">
        <text>L-aspartate + O2 = iminosuccinate + H2O2</text>
        <dbReference type="Rhea" id="RHEA:25876"/>
        <dbReference type="ChEBI" id="CHEBI:15379"/>
        <dbReference type="ChEBI" id="CHEBI:16240"/>
        <dbReference type="ChEBI" id="CHEBI:29991"/>
        <dbReference type="ChEBI" id="CHEBI:77875"/>
        <dbReference type="EC" id="1.4.3.16"/>
    </reaction>
    <physiologicalReaction direction="left-to-right" evidence="9">
        <dbReference type="Rhea" id="RHEA:25877"/>
    </physiologicalReaction>
</comment>
<organism evidence="12 13">
    <name type="scientific">Mesorhizobium zhangyense</name>
    <dbReference type="NCBI Taxonomy" id="1776730"/>
    <lineage>
        <taxon>Bacteria</taxon>
        <taxon>Pseudomonadati</taxon>
        <taxon>Pseudomonadota</taxon>
        <taxon>Alphaproteobacteria</taxon>
        <taxon>Hyphomicrobiales</taxon>
        <taxon>Phyllobacteriaceae</taxon>
        <taxon>Mesorhizobium</taxon>
    </lineage>
</organism>
<dbReference type="RefSeq" id="WP_165120083.1">
    <property type="nucleotide sequence ID" value="NZ_JAAKZG010000010.1"/>
</dbReference>
<dbReference type="SUPFAM" id="SSF46977">
    <property type="entry name" value="Succinate dehydrogenase/fumarate reductase flavoprotein C-terminal domain"/>
    <property type="match status" value="1"/>
</dbReference>
<evidence type="ECO:0000313" key="13">
    <source>
        <dbReference type="Proteomes" id="UP000481252"/>
    </source>
</evidence>
<sequence length="516" mass="53114">MITDAHDLSGRPIVIGGGIAGMMTALALAPEPVVLLTKAPLGAEASSVLAQGGLAASLGADDSPALHLADTLAAGDGLCDAATTKRIVEAAPAAIEALERLGVAFDRTPSGTMRLGLEAAHSRRRIVHAAGDATGSELVRALAAAVRRTPSITVLEGMEARRLLIDDNAIAGVLAAGASGDVTLLTGRVVLATGGIGGLFHDTTNPLGSFGQGLALAACAGAVLSDLEFVQFHPTALDGLARPMRLISEAVRGEGAILIDENGFRFLKDLPGGELATRDAVARGVFRHLAKGHRVFLDAREKPGANFAARFPAIAGFCHEAGLDPALEPIPVRPAAHYHMGGIAVDEAGRSSVAGLWACGEVAATGLHGANRLASNSLTEAVVTAGWVATSVAETATYSCRPSMPARIPPRPDPSSVRPIVSRALGVERCDDELRDAIAALLPLASNQDAASDPAVVGLMAAVSAMQRQESRGAHCRTDFPQKAAVARRSFISLDEAIDFANKLTDEFPMQLARSA</sequence>
<comment type="cofactor">
    <cofactor evidence="1">
        <name>FAD</name>
        <dbReference type="ChEBI" id="CHEBI:57692"/>
    </cofactor>
</comment>
<dbReference type="InterPro" id="IPR036188">
    <property type="entry name" value="FAD/NAD-bd_sf"/>
</dbReference>
<evidence type="ECO:0000259" key="10">
    <source>
        <dbReference type="Pfam" id="PF00890"/>
    </source>
</evidence>
<evidence type="ECO:0000313" key="12">
    <source>
        <dbReference type="EMBL" id="NGN43678.1"/>
    </source>
</evidence>